<evidence type="ECO:0000313" key="3">
    <source>
        <dbReference type="Proteomes" id="UP000009374"/>
    </source>
</evidence>
<dbReference type="EMBL" id="GG693864">
    <property type="protein sequence ID" value="EES53360.1"/>
    <property type="molecule type" value="Genomic_DNA"/>
</dbReference>
<dbReference type="PANTHER" id="PTHR47265:SF1">
    <property type="entry name" value="IRON-SULFUR ASSEMBLY PROTEIN ISCA, CHLOROPLASTIC"/>
    <property type="match status" value="1"/>
</dbReference>
<dbReference type="GO" id="GO:0016226">
    <property type="term" value="P:iron-sulfur cluster assembly"/>
    <property type="evidence" value="ECO:0007669"/>
    <property type="project" value="InterPro"/>
</dbReference>
<dbReference type="Gene3D" id="2.60.300.12">
    <property type="entry name" value="HesB-like domain"/>
    <property type="match status" value="1"/>
</dbReference>
<reference evidence="2 3" key="1">
    <citation type="journal article" date="2009" name="Appl. Environ. Microbiol.">
        <title>Community genomic and proteomic analyses of chemoautotrophic iron-oxidizing "Leptospirillum rubarum" (Group II) and "Leptospirillum ferrodiazotrophum" (Group III) bacteria in acid mine drainage biofilms.</title>
        <authorList>
            <person name="Goltsman D.S."/>
            <person name="Denef V.J."/>
            <person name="Singer S.W."/>
            <person name="VerBerkmoes N.C."/>
            <person name="Lefsrud M."/>
            <person name="Mueller R.S."/>
            <person name="Dick G.J."/>
            <person name="Sun C.L."/>
            <person name="Wheeler K.E."/>
            <person name="Zemla A."/>
            <person name="Baker B.J."/>
            <person name="Hauser L."/>
            <person name="Land M."/>
            <person name="Shah M.B."/>
            <person name="Thelen M.P."/>
            <person name="Hettich R.L."/>
            <person name="Banfield J.F."/>
        </authorList>
    </citation>
    <scope>NUCLEOTIDE SEQUENCE [LARGE SCALE GENOMIC DNA]</scope>
</reference>
<dbReference type="InterPro" id="IPR035903">
    <property type="entry name" value="HesB-like_dom_sf"/>
</dbReference>
<protein>
    <submittedName>
        <fullName evidence="2">Iron-sulfur cluster assembly accessory protein</fullName>
    </submittedName>
</protein>
<dbReference type="PROSITE" id="PS01152">
    <property type="entry name" value="HESB"/>
    <property type="match status" value="1"/>
</dbReference>
<dbReference type="AlphaFoldDB" id="C6HVK1"/>
<dbReference type="Proteomes" id="UP000009374">
    <property type="component" value="Unassembled WGS sequence"/>
</dbReference>
<accession>C6HVK1</accession>
<proteinExistence type="predicted"/>
<keyword evidence="3" id="KW-1185">Reference proteome</keyword>
<dbReference type="InterPro" id="IPR017870">
    <property type="entry name" value="FeS_cluster_insertion_CS"/>
</dbReference>
<evidence type="ECO:0000313" key="2">
    <source>
        <dbReference type="EMBL" id="EES53360.1"/>
    </source>
</evidence>
<evidence type="ECO:0000259" key="1">
    <source>
        <dbReference type="Pfam" id="PF01521"/>
    </source>
</evidence>
<name>C6HVK1_9BACT</name>
<organism evidence="2 3">
    <name type="scientific">Leptospirillum ferrodiazotrophum</name>
    <dbReference type="NCBI Taxonomy" id="412449"/>
    <lineage>
        <taxon>Bacteria</taxon>
        <taxon>Pseudomonadati</taxon>
        <taxon>Nitrospirota</taxon>
        <taxon>Nitrospiria</taxon>
        <taxon>Nitrospirales</taxon>
        <taxon>Nitrospiraceae</taxon>
        <taxon>Leptospirillum</taxon>
    </lineage>
</organism>
<dbReference type="NCBIfam" id="TIGR00049">
    <property type="entry name" value="iron-sulfur cluster assembly accessory protein"/>
    <property type="match status" value="1"/>
</dbReference>
<dbReference type="GO" id="GO:0051537">
    <property type="term" value="F:2 iron, 2 sulfur cluster binding"/>
    <property type="evidence" value="ECO:0007669"/>
    <property type="project" value="UniProtKB-ARBA"/>
</dbReference>
<dbReference type="SUPFAM" id="SSF89360">
    <property type="entry name" value="HesB-like domain"/>
    <property type="match status" value="1"/>
</dbReference>
<dbReference type="PANTHER" id="PTHR47265">
    <property type="entry name" value="IRON-SULFUR ASSEMBLY PROTEIN ISCA, CHLOROPLASTIC"/>
    <property type="match status" value="1"/>
</dbReference>
<dbReference type="Pfam" id="PF01521">
    <property type="entry name" value="Fe-S_biosyn"/>
    <property type="match status" value="1"/>
</dbReference>
<feature type="domain" description="Core" evidence="1">
    <location>
        <begin position="2"/>
        <end position="106"/>
    </location>
</feature>
<sequence>MITLTESAINEVARLKKVQNKETHFLRLGIEGGGCSGLSYLIKLEEAPGEFDEVIDADPNRNVRIVLDPKSKVYLDGSTLDFVGGGLMGGGFKFENPNAAHSCGCGSSFSA</sequence>
<dbReference type="InterPro" id="IPR016092">
    <property type="entry name" value="ATAP"/>
</dbReference>
<gene>
    <name evidence="2" type="ORF">UBAL3_79320009</name>
</gene>
<dbReference type="InterPro" id="IPR000361">
    <property type="entry name" value="ATAP_core_dom"/>
</dbReference>
<dbReference type="InterPro" id="IPR031108">
    <property type="entry name" value="IscA_plant_cyanobact"/>
</dbReference>